<dbReference type="SUPFAM" id="SSF57959">
    <property type="entry name" value="Leucine zipper domain"/>
    <property type="match status" value="1"/>
</dbReference>
<dbReference type="Gene3D" id="1.20.5.170">
    <property type="match status" value="1"/>
</dbReference>
<dbReference type="InterPro" id="IPR046347">
    <property type="entry name" value="bZIP_sf"/>
</dbReference>
<evidence type="ECO:0000313" key="3">
    <source>
        <dbReference type="Proteomes" id="UP000053732"/>
    </source>
</evidence>
<name>A0A0G4PD58_PENC3</name>
<sequence>MGEETAKPSGRKRGRPRTVANEQEVPERRRKQLRLAQQAYRKRKETTIGNLQNRVHELETGIENISQSFLSFSSLLIEEQLLSQYPHIASALQNITQQCVSLAKAGSDDPSEGALVQAAEEFQIPNNNTAPTPVLDSAYSEASTDAEDITRSVAMRWPAPPTPPYEGQSILPFDLVMPSPTVQFSQFSHITPPLSNSPTLDLLSSNITPDRQWNIAQRLVRTCCQGGYRLLVDNPNSPAVPRVFGSVPSLPERNRMISAFYAVMQDKTGALIDAKTRVLHALQTNMHQTNMHLFSNEQLQVPSKIWQIALESASGDWMDASGVQECLRDKRVILDNFSDSSGRLDYSVSASLDSTAFIKSLSKEATCVGNGPVFPRQSVEKALRLATISVPWDFDNIYLFNRWDDTGNSYNVTRILTPESTLYGKSYELYGQVYLGAANSVRREIMAGFCAMLKWSNARDEYNAVHDRLMLLILFC</sequence>
<accession>A0A0G4PD58</accession>
<proteinExistence type="predicted"/>
<dbReference type="CDD" id="cd14688">
    <property type="entry name" value="bZIP_YAP"/>
    <property type="match status" value="1"/>
</dbReference>
<dbReference type="STRING" id="1429867.A0A0G4PD58"/>
<keyword evidence="3" id="KW-1185">Reference proteome</keyword>
<dbReference type="PANTHER" id="PTHR40618:SF1">
    <property type="entry name" value="B-ZIP TRANSCRIPTION FACTOR (EUROFUNG)"/>
    <property type="match status" value="1"/>
</dbReference>
<feature type="region of interest" description="Disordered" evidence="1">
    <location>
        <begin position="1"/>
        <end position="30"/>
    </location>
</feature>
<organism evidence="2 3">
    <name type="scientific">Penicillium camemberti (strain FM 013)</name>
    <dbReference type="NCBI Taxonomy" id="1429867"/>
    <lineage>
        <taxon>Eukaryota</taxon>
        <taxon>Fungi</taxon>
        <taxon>Dikarya</taxon>
        <taxon>Ascomycota</taxon>
        <taxon>Pezizomycotina</taxon>
        <taxon>Eurotiomycetes</taxon>
        <taxon>Eurotiomycetidae</taxon>
        <taxon>Eurotiales</taxon>
        <taxon>Aspergillaceae</taxon>
        <taxon>Penicillium</taxon>
    </lineage>
</organism>
<dbReference type="GO" id="GO:0003700">
    <property type="term" value="F:DNA-binding transcription factor activity"/>
    <property type="evidence" value="ECO:0007669"/>
    <property type="project" value="InterPro"/>
</dbReference>
<protein>
    <submittedName>
        <fullName evidence="2">Str. FM013</fullName>
    </submittedName>
</protein>
<evidence type="ECO:0000256" key="1">
    <source>
        <dbReference type="SAM" id="MobiDB-lite"/>
    </source>
</evidence>
<gene>
    <name evidence="2" type="ORF">PCAMFM013_S011g000216</name>
</gene>
<evidence type="ECO:0000313" key="2">
    <source>
        <dbReference type="EMBL" id="CRL24222.1"/>
    </source>
</evidence>
<dbReference type="PANTHER" id="PTHR40618">
    <property type="entry name" value="B-ZIP TRANSCRIPTION FACTOR (EUROFUNG)-RELATED"/>
    <property type="match status" value="1"/>
</dbReference>
<reference evidence="2 3" key="1">
    <citation type="journal article" date="2014" name="Nat. Commun.">
        <title>Multiple recent horizontal transfers of a large genomic region in cheese making fungi.</title>
        <authorList>
            <person name="Cheeseman K."/>
            <person name="Ropars J."/>
            <person name="Renault P."/>
            <person name="Dupont J."/>
            <person name="Gouzy J."/>
            <person name="Branca A."/>
            <person name="Abraham A.L."/>
            <person name="Ceppi M."/>
            <person name="Conseiller E."/>
            <person name="Debuchy R."/>
            <person name="Malagnac F."/>
            <person name="Goarin A."/>
            <person name="Silar P."/>
            <person name="Lacoste S."/>
            <person name="Sallet E."/>
            <person name="Bensimon A."/>
            <person name="Giraud T."/>
            <person name="Brygoo Y."/>
        </authorList>
    </citation>
    <scope>NUCLEOTIDE SEQUENCE [LARGE SCALE GENOMIC DNA]</scope>
    <source>
        <strain evidence="3">FM 013</strain>
    </source>
</reference>
<dbReference type="Proteomes" id="UP000053732">
    <property type="component" value="Unassembled WGS sequence"/>
</dbReference>
<dbReference type="EMBL" id="HG793144">
    <property type="protein sequence ID" value="CRL24222.1"/>
    <property type="molecule type" value="Genomic_DNA"/>
</dbReference>
<dbReference type="AlphaFoldDB" id="A0A0G4PD58"/>